<evidence type="ECO:0000313" key="2">
    <source>
        <dbReference type="EMBL" id="MBO1329062.1"/>
    </source>
</evidence>
<proteinExistence type="predicted"/>
<keyword evidence="3" id="KW-1185">Reference proteome</keyword>
<feature type="transmembrane region" description="Helical" evidence="1">
    <location>
        <begin position="27"/>
        <end position="48"/>
    </location>
</feature>
<keyword evidence="1" id="KW-0812">Transmembrane</keyword>
<protein>
    <submittedName>
        <fullName evidence="2">Uncharacterized protein</fullName>
    </submittedName>
</protein>
<keyword evidence="1" id="KW-1133">Transmembrane helix</keyword>
<name>A0ABS3LNX4_9PROT</name>
<dbReference type="RefSeq" id="WP_159101602.1">
    <property type="nucleotide sequence ID" value="NZ_JAFVMG010000013.1"/>
</dbReference>
<comment type="caution">
    <text evidence="2">The sequence shown here is derived from an EMBL/GenBank/DDBJ whole genome shotgun (WGS) entry which is preliminary data.</text>
</comment>
<organism evidence="2 3">
    <name type="scientific">Acetobacter suratthaniensis</name>
    <dbReference type="NCBI Taxonomy" id="1502841"/>
    <lineage>
        <taxon>Bacteria</taxon>
        <taxon>Pseudomonadati</taxon>
        <taxon>Pseudomonadota</taxon>
        <taxon>Alphaproteobacteria</taxon>
        <taxon>Acetobacterales</taxon>
        <taxon>Acetobacteraceae</taxon>
        <taxon>Acetobacter</taxon>
    </lineage>
</organism>
<evidence type="ECO:0000313" key="3">
    <source>
        <dbReference type="Proteomes" id="UP000664399"/>
    </source>
</evidence>
<gene>
    <name evidence="2" type="ORF">J2D75_11330</name>
</gene>
<keyword evidence="1" id="KW-0472">Membrane</keyword>
<dbReference type="Proteomes" id="UP000664399">
    <property type="component" value="Unassembled WGS sequence"/>
</dbReference>
<sequence>MLAIVTGLGMLFFGAMAIVVAFAHPIVGTLLLIPTDVFGVVSWFSVTFPRIRY</sequence>
<evidence type="ECO:0000256" key="1">
    <source>
        <dbReference type="SAM" id="Phobius"/>
    </source>
</evidence>
<dbReference type="EMBL" id="JAFVMG010000013">
    <property type="protein sequence ID" value="MBO1329062.1"/>
    <property type="molecule type" value="Genomic_DNA"/>
</dbReference>
<accession>A0ABS3LNX4</accession>
<reference evidence="2 3" key="1">
    <citation type="submission" date="2021-03" db="EMBL/GenBank/DDBJ databases">
        <title>The complete genome sequence of Acetobacter suratthaniensis TBRC 1719.</title>
        <authorList>
            <person name="Charoenyingcharoen P."/>
            <person name="Yukphan P."/>
        </authorList>
    </citation>
    <scope>NUCLEOTIDE SEQUENCE [LARGE SCALE GENOMIC DNA]</scope>
    <source>
        <strain evidence="2 3">TBRC 1719</strain>
    </source>
</reference>